<dbReference type="RefSeq" id="YP_009605141.1">
    <property type="nucleotide sequence ID" value="NC_041971.1"/>
</dbReference>
<organism evidence="1 2">
    <name type="scientific">Mycobacterium phage Rey</name>
    <dbReference type="NCBI Taxonomy" id="1034115"/>
    <lineage>
        <taxon>Viruses</taxon>
        <taxon>Duplodnaviria</taxon>
        <taxon>Heunggongvirae</taxon>
        <taxon>Uroviricota</taxon>
        <taxon>Caudoviricetes</taxon>
        <taxon>Vilmaviridae</taxon>
        <taxon>Mclasvirinae</taxon>
        <taxon>Reyvirus</taxon>
        <taxon>Reyvirus rey</taxon>
    </lineage>
</organism>
<dbReference type="EMBL" id="JF937105">
    <property type="protein sequence ID" value="AEK10061.1"/>
    <property type="molecule type" value="Genomic_DNA"/>
</dbReference>
<dbReference type="GeneID" id="40081086"/>
<dbReference type="OrthoDB" id="28329at10239"/>
<keyword evidence="2" id="KW-1185">Reference proteome</keyword>
<protein>
    <submittedName>
        <fullName evidence="1">Uncharacterized protein</fullName>
    </submittedName>
</protein>
<reference evidence="1 2" key="1">
    <citation type="journal article" date="2011" name="PLoS ONE">
        <title>Cluster K Mycobacteriophages: Insights into the Evolutionary Origins of Mycobacteriophage TM4.</title>
        <authorList>
            <person name="Pope W.H."/>
            <person name="Ferreira C.M."/>
            <person name="Jacobs-Sera D."/>
            <person name="Benjamin R.C."/>
            <person name="Davis A.J."/>
            <person name="Dejong R.J."/>
            <person name="Elgin S.C."/>
            <person name="Guilfoile F.R."/>
            <person name="Forsyth M.H."/>
            <person name="Harris A.D."/>
            <person name="Harvey S.E."/>
            <person name="Hughes L.E."/>
            <person name="Hynes P.M."/>
            <person name="Jackson A.S."/>
            <person name="Jalal M.D."/>
            <person name="Macmurray E.A."/>
            <person name="Manley C.M."/>
            <person name="McDonough M.J."/>
            <person name="Mosier J.L."/>
            <person name="Osterbann L.J."/>
            <person name="Rabinowitz H.S."/>
            <person name="Rhyan C.N."/>
            <person name="Russell D.A."/>
            <person name="Saha M.S."/>
            <person name="Shaffer C.D."/>
            <person name="Simon S.E."/>
            <person name="Sims E.F."/>
            <person name="Tovar I.G."/>
            <person name="Weisser E.G."/>
            <person name="Wertz J.T."/>
            <person name="Weston-Hafer K.A."/>
            <person name="Williamson K.E."/>
            <person name="Zhang B."/>
            <person name="Cresawn S.G."/>
            <person name="Jain P."/>
            <person name="Piuri M."/>
            <person name="Jacobs W.R.Jr."/>
            <person name="Hendrix R.W."/>
            <person name="Hatfull G.F."/>
        </authorList>
    </citation>
    <scope>NUCLEOTIDE SEQUENCE [LARGE SCALE GENOMIC DNA]</scope>
    <source>
        <strain evidence="1">Rey</strain>
    </source>
</reference>
<gene>
    <name evidence="1" type="primary">173</name>
    <name evidence="1" type="ORF">PBI_REY_173</name>
</gene>
<evidence type="ECO:0000313" key="2">
    <source>
        <dbReference type="Proteomes" id="UP000008418"/>
    </source>
</evidence>
<dbReference type="Proteomes" id="UP000008418">
    <property type="component" value="Segment"/>
</dbReference>
<sequence length="54" mass="5733">MCDCLTAYDSTLPHAATCELGGGIATDPIRELAEMASYRDIDAALMAYHAAKRG</sequence>
<accession>G1D5L3</accession>
<dbReference type="KEGG" id="vg:40081086"/>
<name>G1D5L3_9CAUD</name>
<evidence type="ECO:0000313" key="1">
    <source>
        <dbReference type="EMBL" id="AEK10061.1"/>
    </source>
</evidence>
<proteinExistence type="predicted"/>